<dbReference type="InterPro" id="IPR036866">
    <property type="entry name" value="RibonucZ/Hydroxyglut_hydro"/>
</dbReference>
<dbReference type="PANTHER" id="PTHR42663:SF6">
    <property type="entry name" value="HYDROLASE C777.06C-RELATED"/>
    <property type="match status" value="1"/>
</dbReference>
<dbReference type="Pfam" id="PF12706">
    <property type="entry name" value="Lactamase_B_2"/>
    <property type="match status" value="1"/>
</dbReference>
<dbReference type="PATRIC" id="fig|1231392.3.peg.498"/>
<protein>
    <submittedName>
        <fullName evidence="2">Beta-lactamase-like protein</fullName>
    </submittedName>
</protein>
<evidence type="ECO:0000313" key="3">
    <source>
        <dbReference type="Proteomes" id="UP000006765"/>
    </source>
</evidence>
<organism evidence="2 3">
    <name type="scientific">Oceaniovalibus guishaninsula JLT2003</name>
    <dbReference type="NCBI Taxonomy" id="1231392"/>
    <lineage>
        <taxon>Bacteria</taxon>
        <taxon>Pseudomonadati</taxon>
        <taxon>Pseudomonadota</taxon>
        <taxon>Alphaproteobacteria</taxon>
        <taxon>Rhodobacterales</taxon>
        <taxon>Roseobacteraceae</taxon>
        <taxon>Oceaniovalibus</taxon>
    </lineage>
</organism>
<reference evidence="2 3" key="1">
    <citation type="journal article" date="2012" name="J. Bacteriol.">
        <title>Draft Genome Sequence of Oceaniovalibus guishaninsula JLT2003T.</title>
        <authorList>
            <person name="Tang K."/>
            <person name="Liu K."/>
            <person name="Jiao N."/>
        </authorList>
    </citation>
    <scope>NUCLEOTIDE SEQUENCE [LARGE SCALE GENOMIC DNA]</scope>
    <source>
        <strain evidence="2 3">JLT2003</strain>
    </source>
</reference>
<evidence type="ECO:0000259" key="1">
    <source>
        <dbReference type="Pfam" id="PF12706"/>
    </source>
</evidence>
<sequence>MAARMTDTLRFTVLGCGSSGGVPRLGGLWGDCDPAEPRNLRRRCSMLVERIGPDGTTRVLIDASPDLRAQLLDAGVGVLDAVLFTHSHADHCHGIDDLRMIVFNTGERLAVWADHFTRKALEQRFDYVFVTPEGSSYPPILQMNEIAGPVRVSGKGGEIVAAPFTVGHGGIDALGFRIGGLVYLPDVATMTDAAWKALEGLDILVIDALRRKPHPTHSHLAQTLDWIARVEPERAVVTNMHVDLDYRTLLDELPEGVEPAFDGMVLTLPAPAD</sequence>
<proteinExistence type="predicted"/>
<comment type="caution">
    <text evidence="2">The sequence shown here is derived from an EMBL/GenBank/DDBJ whole genome shotgun (WGS) entry which is preliminary data.</text>
</comment>
<gene>
    <name evidence="2" type="ORF">OCGS_0495</name>
</gene>
<dbReference type="EMBL" id="AMGO01000007">
    <property type="protein sequence ID" value="EKE45405.1"/>
    <property type="molecule type" value="Genomic_DNA"/>
</dbReference>
<dbReference type="STRING" id="1231392.OCGS_0495"/>
<dbReference type="InterPro" id="IPR001279">
    <property type="entry name" value="Metallo-B-lactamas"/>
</dbReference>
<dbReference type="eggNOG" id="COG1235">
    <property type="taxonomic scope" value="Bacteria"/>
</dbReference>
<feature type="domain" description="Metallo-beta-lactamase" evidence="1">
    <location>
        <begin position="57"/>
        <end position="238"/>
    </location>
</feature>
<dbReference type="Gene3D" id="3.60.15.10">
    <property type="entry name" value="Ribonuclease Z/Hydroxyacylglutathione hydrolase-like"/>
    <property type="match status" value="1"/>
</dbReference>
<dbReference type="CDD" id="cd16279">
    <property type="entry name" value="metallo-hydrolase-like_MBL-fold"/>
    <property type="match status" value="1"/>
</dbReference>
<dbReference type="SUPFAM" id="SSF56281">
    <property type="entry name" value="Metallo-hydrolase/oxidoreductase"/>
    <property type="match status" value="1"/>
</dbReference>
<evidence type="ECO:0000313" key="2">
    <source>
        <dbReference type="EMBL" id="EKE45405.1"/>
    </source>
</evidence>
<accession>K2I8N6</accession>
<name>K2I8N6_9RHOB</name>
<dbReference type="Proteomes" id="UP000006765">
    <property type="component" value="Unassembled WGS sequence"/>
</dbReference>
<keyword evidence="3" id="KW-1185">Reference proteome</keyword>
<dbReference type="AlphaFoldDB" id="K2I8N6"/>
<dbReference type="PANTHER" id="PTHR42663">
    <property type="entry name" value="HYDROLASE C777.06C-RELATED-RELATED"/>
    <property type="match status" value="1"/>
</dbReference>